<dbReference type="Pfam" id="PF10650">
    <property type="entry name" value="zf-C3H1"/>
    <property type="match status" value="1"/>
</dbReference>
<feature type="compositionally biased region" description="Pro residues" evidence="2">
    <location>
        <begin position="721"/>
        <end position="731"/>
    </location>
</feature>
<dbReference type="SMART" id="SM00386">
    <property type="entry name" value="HAT"/>
    <property type="match status" value="6"/>
</dbReference>
<evidence type="ECO:0000313" key="5">
    <source>
        <dbReference type="RefSeq" id="XP_031421212.1"/>
    </source>
</evidence>
<reference evidence="5" key="1">
    <citation type="submission" date="2025-08" db="UniProtKB">
        <authorList>
            <consortium name="RefSeq"/>
        </authorList>
    </citation>
    <scope>IDENTIFICATION</scope>
</reference>
<feature type="compositionally biased region" description="Pro residues" evidence="2">
    <location>
        <begin position="1065"/>
        <end position="1080"/>
    </location>
</feature>
<dbReference type="GeneID" id="105910343"/>
<feature type="compositionally biased region" description="Basic and acidic residues" evidence="2">
    <location>
        <begin position="471"/>
        <end position="483"/>
    </location>
</feature>
<feature type="compositionally biased region" description="Acidic residues" evidence="2">
    <location>
        <begin position="307"/>
        <end position="318"/>
    </location>
</feature>
<feature type="region of interest" description="Disordered" evidence="2">
    <location>
        <begin position="236"/>
        <end position="400"/>
    </location>
</feature>
<dbReference type="GO" id="GO:0006396">
    <property type="term" value="P:RNA processing"/>
    <property type="evidence" value="ECO:0007669"/>
    <property type="project" value="InterPro"/>
</dbReference>
<protein>
    <submittedName>
        <fullName evidence="5">Zinc finger C3H1 domain-containing protein isoform X1</fullName>
    </submittedName>
</protein>
<feature type="compositionally biased region" description="Basic and acidic residues" evidence="2">
    <location>
        <begin position="1410"/>
        <end position="1430"/>
    </location>
</feature>
<dbReference type="GO" id="GO:0005634">
    <property type="term" value="C:nucleus"/>
    <property type="evidence" value="ECO:0007669"/>
    <property type="project" value="TreeGrafter"/>
</dbReference>
<dbReference type="PANTHER" id="PTHR21563">
    <property type="entry name" value="ZINC FINGER C3H1 DOMAIN-CONTAINING PROTEIN"/>
    <property type="match status" value="1"/>
</dbReference>
<dbReference type="InterPro" id="IPR011990">
    <property type="entry name" value="TPR-like_helical_dom_sf"/>
</dbReference>
<feature type="domain" description="Putative zinc-finger" evidence="3">
    <location>
        <begin position="1306"/>
        <end position="1326"/>
    </location>
</feature>
<dbReference type="GO" id="GO:0000178">
    <property type="term" value="C:exosome (RNase complex)"/>
    <property type="evidence" value="ECO:0007669"/>
    <property type="project" value="TreeGrafter"/>
</dbReference>
<feature type="compositionally biased region" description="Low complexity" evidence="2">
    <location>
        <begin position="1106"/>
        <end position="1116"/>
    </location>
</feature>
<dbReference type="InterPro" id="IPR019734">
    <property type="entry name" value="TPR_rpt"/>
</dbReference>
<feature type="compositionally biased region" description="Polar residues" evidence="2">
    <location>
        <begin position="182"/>
        <end position="193"/>
    </location>
</feature>
<dbReference type="InterPro" id="IPR039278">
    <property type="entry name" value="Red1"/>
</dbReference>
<gene>
    <name evidence="5" type="primary">LOC105910343</name>
</gene>
<dbReference type="InterPro" id="IPR019607">
    <property type="entry name" value="Putative_zinc-finger_domain"/>
</dbReference>
<feature type="region of interest" description="Disordered" evidence="2">
    <location>
        <begin position="1"/>
        <end position="200"/>
    </location>
</feature>
<feature type="coiled-coil region" evidence="1">
    <location>
        <begin position="895"/>
        <end position="992"/>
    </location>
</feature>
<dbReference type="InterPro" id="IPR003107">
    <property type="entry name" value="HAT"/>
</dbReference>
<feature type="compositionally biased region" description="Acidic residues" evidence="2">
    <location>
        <begin position="1096"/>
        <end position="1105"/>
    </location>
</feature>
<feature type="compositionally biased region" description="Polar residues" evidence="2">
    <location>
        <begin position="584"/>
        <end position="596"/>
    </location>
</feature>
<keyword evidence="4" id="KW-1185">Reference proteome</keyword>
<feature type="compositionally biased region" description="Basic and acidic residues" evidence="2">
    <location>
        <begin position="131"/>
        <end position="144"/>
    </location>
</feature>
<feature type="compositionally biased region" description="Polar residues" evidence="2">
    <location>
        <begin position="373"/>
        <end position="384"/>
    </location>
</feature>
<feature type="compositionally biased region" description="Basic and acidic residues" evidence="2">
    <location>
        <begin position="296"/>
        <end position="306"/>
    </location>
</feature>
<dbReference type="CTD" id="196441"/>
<feature type="compositionally biased region" description="Acidic residues" evidence="2">
    <location>
        <begin position="599"/>
        <end position="611"/>
    </location>
</feature>
<dbReference type="OrthoDB" id="1922977at2759"/>
<dbReference type="Gene3D" id="1.25.40.10">
    <property type="entry name" value="Tetratricopeptide repeat domain"/>
    <property type="match status" value="3"/>
</dbReference>
<name>A0A6P8FD95_CLUHA</name>
<feature type="compositionally biased region" description="Acidic residues" evidence="2">
    <location>
        <begin position="14"/>
        <end position="27"/>
    </location>
</feature>
<sequence>MEVNSGTRSPREEGELEDGEICDDETDEKLLPQEGMRPRNANSTRCNRKSKGPVRTLPPMMGSPAQDFRVMMPFNRGPHLHGPFPPSHRQQIGPSGPDRLLPGQDCDPSPRSSFWERSHTTLGRLRNRGKTINDGRGDWARGGRGDGGGGPRENGRPPVSRYAFGDSHLNRKESPQRKQKQFGRNQTRKQAYSAQKAENGVEESFEDLLIKYKQIQLELECIRKEENMALEPVVPKQAGAASGVTTTPEAEVEMEVPDVEKETGTSEQLSEPEKDEKKIFQAFNIKPLRQKLLTPAERDALNSKTDEEPENKEEEPSAEEQTTTVQEVAAPGAVAVAVAAPAPGAAALEEEEEEEDEEDEEEEEEDKDIESDLNISCLSNSQGSLLKKGKGKGKDEDEDMSELQLRLLALQSASRKWQQKEQQVMKESKEKITKAKPAQPDKSGSPQDRVKMVTRSSTEKAKALAAASAKPQEKGKSGADKGKAGTKAHAAGKKTTSPAGSAAKQAWRMQRLRAWKLQQQHEQEEQQRRRQEEEEERKKREEEIRKIRDLSNQDEQYNRFMKLVGSKHHPRSKSVDNENRKSLSKQGLDTSGNLYQYDNYDEVAMDTDSEPESPASSPVRDPFSTEATTCVPHMPAFPMHPTPSGMELAQCFLDHFSLVHPLPPPPLPPMPPPDELEQPPKPPFADEEEEEEMLLRKELLKSLVCKRTVKPEETVSGNSGPPSPSPSPSHPVKPALLPTPRSNLTAVSLNTVIPQPRHASSKFARSVHVPRAPLVLPRHKAVVVQLNDSDDSDSDCDATGSPAPSHSIFGGLESMIKEARRTAEAAKPKGSKSEKENNPIRMLPDVRKLEHLWKEELASRERQRLSRLAALKGVPSPVGSDSELDVAGKVATLRLAEAEDKLAKHRTQLEKDELLLKQLLQAELKKKEFLKAAETKVTKLREQLMASEKIVGANRVLLKKLQEQTYRVQHRITLKRQQAQKLERDLSQAQASAQGGTLKRKNASLLYSPVKMLRTDGGPRTASERHFADLIAQKQRLQRLEAEYALKIQKLKEAQALRQQVEQRPAPPQKPPATPFPVPQPSLHDLTQDKLTLGSEDLEPDEDEQPPSFATASASSPILTSSATPATVAAAAAAAPAAITPTSRRRSFHNSGAFTKPKLQIPKALHTSTPAKEDLAKPAKPTKASASAGGSAGPGLSELYLGLSMEELKQRYQKFASVEDLLQSELTALGGAVGEKLPCGKAIQVDVEPLTAPASRVELKPVPFGAYHSPLLAFKSYRFSPYFRTKEKLSLISVSHSNVIEPKKFFCRFDLTGTCNDDDCKWQHMRNCTLSGNQLTQDILSYNLPLIGCSENSSTEEISVATEKYIKKLFGSNRDRMGTDQKAVLLVSKVNESKGHVPPFTTCKERRRWKPEPQRPPRPEETSDGEKEGLEGLEAPSQSQYEAHTQANLLALDVCVNPDDKRYFDSETDDISNLETSVLESPKDVQLWIKLAFKYLNQKEIPATERLDAALNTLSRALEDNRDNSEVWCHYLTLFSRRGTSEELQEMCDMAVQHAPDYDVWWTYMNMESSFEGKDFVCGRMLHYLVQTADGAGEERRSFRLLESLLYRAQLSLFTGRQQNALDILQNALKSDGEQSLAAHLGAADRALAWLCLIHVTECGRLPPNLYNPADSSPSRVVCTKPAPQPWGWPSELRTPADQLVGLYQDAIKGCSEEGPSQSESPSPTLPLHADLVALYRRLDRLNEAVTHCEGVLSERPDCCPLLESLAELQLARGEEEKALAVWQEALRQRPHNAKLLYHTCKFLLCQERSSAIDPLFREFMLSLCEPDQTDLCPLDVLRHLLGLPREAILSPPRVKASLQGTIRQQLPYLSLVHCTWQSVHGGIPEALNAFESALGRTMSLEVVQKIWLDYLLFASSKLVGSQPAARDLKLFADLVQRCLVCVPTRLTVPFSSTRYWSCFHFHNQVIAFYLGCMPQAQHLAVLERLRQSMPSNPQLSIRLLHQERRDGSVEHLRFQSRGLCASLPNCLAYWKIAIAVEREQKGKAEVRRLYQQALQKLPLCATLWKDRLLFEAAEGGKTDTLKKLVDKCQELGVSLTEALSLGQSSAAGTEH</sequence>
<feature type="region of interest" description="Disordered" evidence="2">
    <location>
        <begin position="663"/>
        <end position="691"/>
    </location>
</feature>
<feature type="compositionally biased region" description="Low complexity" evidence="2">
    <location>
        <begin position="1178"/>
        <end position="1189"/>
    </location>
</feature>
<feature type="compositionally biased region" description="Pro residues" evidence="2">
    <location>
        <begin position="663"/>
        <end position="683"/>
    </location>
</feature>
<feature type="compositionally biased region" description="Basic and acidic residues" evidence="2">
    <location>
        <begin position="519"/>
        <end position="551"/>
    </location>
</feature>
<feature type="region of interest" description="Disordered" evidence="2">
    <location>
        <begin position="788"/>
        <end position="809"/>
    </location>
</feature>
<evidence type="ECO:0000259" key="3">
    <source>
        <dbReference type="Pfam" id="PF10650"/>
    </source>
</evidence>
<feature type="compositionally biased region" description="Low complexity" evidence="2">
    <location>
        <begin position="327"/>
        <end position="347"/>
    </location>
</feature>
<feature type="region of interest" description="Disordered" evidence="2">
    <location>
        <begin position="1057"/>
        <end position="1116"/>
    </location>
</feature>
<feature type="region of interest" description="Disordered" evidence="2">
    <location>
        <begin position="414"/>
        <end position="627"/>
    </location>
</feature>
<dbReference type="SUPFAM" id="SSF48452">
    <property type="entry name" value="TPR-like"/>
    <property type="match status" value="2"/>
</dbReference>
<proteinExistence type="predicted"/>
<organism evidence="4 5">
    <name type="scientific">Clupea harengus</name>
    <name type="common">Atlantic herring</name>
    <dbReference type="NCBI Taxonomy" id="7950"/>
    <lineage>
        <taxon>Eukaryota</taxon>
        <taxon>Metazoa</taxon>
        <taxon>Chordata</taxon>
        <taxon>Craniata</taxon>
        <taxon>Vertebrata</taxon>
        <taxon>Euteleostomi</taxon>
        <taxon>Actinopterygii</taxon>
        <taxon>Neopterygii</taxon>
        <taxon>Teleostei</taxon>
        <taxon>Clupei</taxon>
        <taxon>Clupeiformes</taxon>
        <taxon>Clupeoidei</taxon>
        <taxon>Clupeidae</taxon>
        <taxon>Clupea</taxon>
    </lineage>
</organism>
<feature type="region of interest" description="Disordered" evidence="2">
    <location>
        <begin position="819"/>
        <end position="838"/>
    </location>
</feature>
<evidence type="ECO:0000256" key="1">
    <source>
        <dbReference type="SAM" id="Coils"/>
    </source>
</evidence>
<evidence type="ECO:0000313" key="4">
    <source>
        <dbReference type="Proteomes" id="UP000515152"/>
    </source>
</evidence>
<accession>A0A6P8FD95</accession>
<feature type="region of interest" description="Disordered" evidence="2">
    <location>
        <begin position="710"/>
        <end position="740"/>
    </location>
</feature>
<dbReference type="KEGG" id="char:105910343"/>
<dbReference type="SMART" id="SM00028">
    <property type="entry name" value="TPR"/>
    <property type="match status" value="3"/>
</dbReference>
<feature type="region of interest" description="Disordered" evidence="2">
    <location>
        <begin position="1136"/>
        <end position="1192"/>
    </location>
</feature>
<evidence type="ECO:0000256" key="2">
    <source>
        <dbReference type="SAM" id="MobiDB-lite"/>
    </source>
</evidence>
<dbReference type="Proteomes" id="UP000515152">
    <property type="component" value="Chromosome 3"/>
</dbReference>
<dbReference type="RefSeq" id="XP_031421212.1">
    <property type="nucleotide sequence ID" value="XM_031565352.2"/>
</dbReference>
<feature type="compositionally biased region" description="Basic and acidic residues" evidence="2">
    <location>
        <begin position="423"/>
        <end position="433"/>
    </location>
</feature>
<keyword evidence="1" id="KW-0175">Coiled coil</keyword>
<dbReference type="PANTHER" id="PTHR21563:SF3">
    <property type="entry name" value="ZINC FINGER C3H1 DOMAIN-CONTAINING PROTEIN"/>
    <property type="match status" value="1"/>
</dbReference>
<feature type="region of interest" description="Disordered" evidence="2">
    <location>
        <begin position="1396"/>
        <end position="1439"/>
    </location>
</feature>
<feature type="compositionally biased region" description="Acidic residues" evidence="2">
    <location>
        <begin position="348"/>
        <end position="371"/>
    </location>
</feature>